<evidence type="ECO:0000313" key="3">
    <source>
        <dbReference type="Proteomes" id="UP000005408"/>
    </source>
</evidence>
<dbReference type="GO" id="GO:0016197">
    <property type="term" value="P:endosomal transport"/>
    <property type="evidence" value="ECO:0007669"/>
    <property type="project" value="TreeGrafter"/>
</dbReference>
<evidence type="ECO:0000313" key="2">
    <source>
        <dbReference type="EnsemblMetazoa" id="G28728.1:cds"/>
    </source>
</evidence>
<dbReference type="GO" id="GO:0005768">
    <property type="term" value="C:endosome"/>
    <property type="evidence" value="ECO:0007669"/>
    <property type="project" value="TreeGrafter"/>
</dbReference>
<reference evidence="2" key="1">
    <citation type="submission" date="2022-08" db="UniProtKB">
        <authorList>
            <consortium name="EnsemblMetazoa"/>
        </authorList>
    </citation>
    <scope>IDENTIFICATION</scope>
    <source>
        <strain evidence="2">05x7-T-G4-1.051#20</strain>
    </source>
</reference>
<dbReference type="PANTHER" id="PTHR31409:SF0">
    <property type="entry name" value="WASH COMPLEX SUBUNIT 4"/>
    <property type="match status" value="1"/>
</dbReference>
<feature type="domain" description="WASH complex subunit 7 central" evidence="1">
    <location>
        <begin position="12"/>
        <end position="87"/>
    </location>
</feature>
<dbReference type="InterPro" id="IPR028282">
    <property type="entry name" value="WASH-7_central"/>
</dbReference>
<sequence length="198" mass="23551">MFENVTDPNRIHNLLSPLCQAIETDLRLQIHNNLQLDDRNPFKDLSHLLRVRPIRLFDRLINIKAYVEHYLNKAFYNLTTVALHDWRRTGLDVLEIMRNIPVFVSRYMYNINNQIFVERSSNNKHLNTINIRHIANSIRTHGTGIMNTTDWKFFRENHMQTDQKYPVERADKFNKNIKNLGLTPDGDSYLDQFRTLIS</sequence>
<organism evidence="2 3">
    <name type="scientific">Magallana gigas</name>
    <name type="common">Pacific oyster</name>
    <name type="synonym">Crassostrea gigas</name>
    <dbReference type="NCBI Taxonomy" id="29159"/>
    <lineage>
        <taxon>Eukaryota</taxon>
        <taxon>Metazoa</taxon>
        <taxon>Spiralia</taxon>
        <taxon>Lophotrochozoa</taxon>
        <taxon>Mollusca</taxon>
        <taxon>Bivalvia</taxon>
        <taxon>Autobranchia</taxon>
        <taxon>Pteriomorphia</taxon>
        <taxon>Ostreida</taxon>
        <taxon>Ostreoidea</taxon>
        <taxon>Ostreidae</taxon>
        <taxon>Magallana</taxon>
    </lineage>
</organism>
<protein>
    <recommendedName>
        <fullName evidence="1">WASH complex subunit 7 central domain-containing protein</fullName>
    </recommendedName>
</protein>
<dbReference type="EnsemblMetazoa" id="G28728.1">
    <property type="protein sequence ID" value="G28728.1:cds"/>
    <property type="gene ID" value="G28728"/>
</dbReference>
<accession>A0A8W8LM57</accession>
<dbReference type="GO" id="GO:0007032">
    <property type="term" value="P:endosome organization"/>
    <property type="evidence" value="ECO:0007669"/>
    <property type="project" value="TreeGrafter"/>
</dbReference>
<name>A0A8W8LM57_MAGGI</name>
<dbReference type="PANTHER" id="PTHR31409">
    <property type="entry name" value="WASH COMPLEX SUBUNIT 4"/>
    <property type="match status" value="1"/>
</dbReference>
<dbReference type="Proteomes" id="UP000005408">
    <property type="component" value="Unassembled WGS sequence"/>
</dbReference>
<keyword evidence="3" id="KW-1185">Reference proteome</keyword>
<proteinExistence type="predicted"/>
<dbReference type="InterPro" id="IPR027307">
    <property type="entry name" value="WASH7"/>
</dbReference>
<feature type="domain" description="WASH complex subunit 7 central" evidence="1">
    <location>
        <begin position="150"/>
        <end position="198"/>
    </location>
</feature>
<feature type="domain" description="WASH complex subunit 7 central" evidence="1">
    <location>
        <begin position="89"/>
        <end position="149"/>
    </location>
</feature>
<evidence type="ECO:0000259" key="1">
    <source>
        <dbReference type="Pfam" id="PF14744"/>
    </source>
</evidence>
<dbReference type="Pfam" id="PF14744">
    <property type="entry name" value="WASH-7_mid"/>
    <property type="match status" value="3"/>
</dbReference>
<dbReference type="GO" id="GO:0071203">
    <property type="term" value="C:WASH complex"/>
    <property type="evidence" value="ECO:0007669"/>
    <property type="project" value="InterPro"/>
</dbReference>
<dbReference type="AlphaFoldDB" id="A0A8W8LM57"/>